<dbReference type="PANTHER" id="PTHR47292">
    <property type="entry name" value="TRANSCRIPTION ELONGATION FACTOR (TFIIS) FAMILY PROTEIN-RELATED"/>
    <property type="match status" value="1"/>
</dbReference>
<organism evidence="2 3">
    <name type="scientific">Asparagus officinalis</name>
    <name type="common">Garden asparagus</name>
    <dbReference type="NCBI Taxonomy" id="4686"/>
    <lineage>
        <taxon>Eukaryota</taxon>
        <taxon>Viridiplantae</taxon>
        <taxon>Streptophyta</taxon>
        <taxon>Embryophyta</taxon>
        <taxon>Tracheophyta</taxon>
        <taxon>Spermatophyta</taxon>
        <taxon>Magnoliopsida</taxon>
        <taxon>Liliopsida</taxon>
        <taxon>Asparagales</taxon>
        <taxon>Asparagaceae</taxon>
        <taxon>Asparagoideae</taxon>
        <taxon>Asparagus</taxon>
    </lineage>
</organism>
<feature type="compositionally biased region" description="Polar residues" evidence="1">
    <location>
        <begin position="200"/>
        <end position="215"/>
    </location>
</feature>
<dbReference type="AlphaFoldDB" id="A0A5P1FT13"/>
<feature type="compositionally biased region" description="Polar residues" evidence="1">
    <location>
        <begin position="34"/>
        <end position="46"/>
    </location>
</feature>
<evidence type="ECO:0000256" key="1">
    <source>
        <dbReference type="SAM" id="MobiDB-lite"/>
    </source>
</evidence>
<protein>
    <submittedName>
        <fullName evidence="2">Uncharacterized protein</fullName>
    </submittedName>
</protein>
<feature type="region of interest" description="Disordered" evidence="1">
    <location>
        <begin position="181"/>
        <end position="218"/>
    </location>
</feature>
<reference evidence="3" key="1">
    <citation type="journal article" date="2017" name="Nat. Commun.">
        <title>The asparagus genome sheds light on the origin and evolution of a young Y chromosome.</title>
        <authorList>
            <person name="Harkess A."/>
            <person name="Zhou J."/>
            <person name="Xu C."/>
            <person name="Bowers J.E."/>
            <person name="Van der Hulst R."/>
            <person name="Ayyampalayam S."/>
            <person name="Mercati F."/>
            <person name="Riccardi P."/>
            <person name="McKain M.R."/>
            <person name="Kakrana A."/>
            <person name="Tang H."/>
            <person name="Ray J."/>
            <person name="Groenendijk J."/>
            <person name="Arikit S."/>
            <person name="Mathioni S.M."/>
            <person name="Nakano M."/>
            <person name="Shan H."/>
            <person name="Telgmann-Rauber A."/>
            <person name="Kanno A."/>
            <person name="Yue Z."/>
            <person name="Chen H."/>
            <person name="Li W."/>
            <person name="Chen Y."/>
            <person name="Xu X."/>
            <person name="Zhang Y."/>
            <person name="Luo S."/>
            <person name="Chen H."/>
            <person name="Gao J."/>
            <person name="Mao Z."/>
            <person name="Pires J.C."/>
            <person name="Luo M."/>
            <person name="Kudrna D."/>
            <person name="Wing R.A."/>
            <person name="Meyers B.C."/>
            <person name="Yi K."/>
            <person name="Kong H."/>
            <person name="Lavrijsen P."/>
            <person name="Sunseri F."/>
            <person name="Falavigna A."/>
            <person name="Ye Y."/>
            <person name="Leebens-Mack J.H."/>
            <person name="Chen G."/>
        </authorList>
    </citation>
    <scope>NUCLEOTIDE SEQUENCE [LARGE SCALE GENOMIC DNA]</scope>
    <source>
        <strain evidence="3">cv. DH0086</strain>
    </source>
</reference>
<evidence type="ECO:0000313" key="2">
    <source>
        <dbReference type="EMBL" id="ONK80813.1"/>
    </source>
</evidence>
<accession>A0A5P1FT13</accession>
<sequence>MLLTDANLEDKNVLPSTLVLNPCEEKVTGREDSSQCPASDTGSSAKCSRGAPGDVVDDHCDASKLKDDSVKDTKIEVDAEGDITSNPGLTESFYLPSSSSLFVSSHAHKPGHSISYNFDVKDFKSYTSDTLEALPRSASIDCVVPKILRKMDSKSDIKDQLSVHRTGLGELDDSITTSLENEKQNGIGSSPHEDLDDASSPKNDNNLTTVGTNTDPGKCEHDVEMAEPITQNRCTFDLNEDVCVKESDCVSNNTIYINAPIVVSAIKGAPVFPVSPLRFVGELDRNGTAATSAFRPTSH</sequence>
<feature type="region of interest" description="Disordered" evidence="1">
    <location>
        <begin position="28"/>
        <end position="53"/>
    </location>
</feature>
<dbReference type="Proteomes" id="UP000243459">
    <property type="component" value="Chromosome 1"/>
</dbReference>
<dbReference type="Gramene" id="ONK80813">
    <property type="protein sequence ID" value="ONK80813"/>
    <property type="gene ID" value="A4U43_C01F22050"/>
</dbReference>
<gene>
    <name evidence="2" type="ORF">A4U43_C01F22050</name>
</gene>
<dbReference type="EMBL" id="CM007381">
    <property type="protein sequence ID" value="ONK80813.1"/>
    <property type="molecule type" value="Genomic_DNA"/>
</dbReference>
<name>A0A5P1FT13_ASPOF</name>
<proteinExistence type="predicted"/>
<dbReference type="PANTHER" id="PTHR47292:SF1">
    <property type="entry name" value="TRANSCRIPTION ELONGATION FACTOR (TFIIS) FAMILY PROTEIN"/>
    <property type="match status" value="1"/>
</dbReference>
<keyword evidence="3" id="KW-1185">Reference proteome</keyword>
<evidence type="ECO:0000313" key="3">
    <source>
        <dbReference type="Proteomes" id="UP000243459"/>
    </source>
</evidence>